<feature type="transmembrane region" description="Helical" evidence="1">
    <location>
        <begin position="12"/>
        <end position="33"/>
    </location>
</feature>
<evidence type="ECO:0000313" key="2">
    <source>
        <dbReference type="EMBL" id="MDF2094510.1"/>
    </source>
</evidence>
<accession>A0ABT5YI88</accession>
<name>A0ABT5YI88_9PROT</name>
<keyword evidence="1" id="KW-0472">Membrane</keyword>
<reference evidence="2 3" key="1">
    <citation type="submission" date="2023-03" db="EMBL/GenBank/DDBJ databases">
        <title>Fodinicurvata sp. CAU 1616 isolated from sea sendiment.</title>
        <authorList>
            <person name="Kim W."/>
        </authorList>
    </citation>
    <scope>NUCLEOTIDE SEQUENCE [LARGE SCALE GENOMIC DNA]</scope>
    <source>
        <strain evidence="2 3">CAU 1616</strain>
    </source>
</reference>
<keyword evidence="1" id="KW-1133">Transmembrane helix</keyword>
<evidence type="ECO:0000313" key="3">
    <source>
        <dbReference type="Proteomes" id="UP001215503"/>
    </source>
</evidence>
<proteinExistence type="predicted"/>
<comment type="caution">
    <text evidence="2">The sequence shown here is derived from an EMBL/GenBank/DDBJ whole genome shotgun (WGS) entry which is preliminary data.</text>
</comment>
<organism evidence="2 3">
    <name type="scientific">Aquibaculum arenosum</name>
    <dbReference type="NCBI Taxonomy" id="3032591"/>
    <lineage>
        <taxon>Bacteria</taxon>
        <taxon>Pseudomonadati</taxon>
        <taxon>Pseudomonadota</taxon>
        <taxon>Alphaproteobacteria</taxon>
        <taxon>Rhodospirillales</taxon>
        <taxon>Rhodovibrionaceae</taxon>
        <taxon>Aquibaculum</taxon>
    </lineage>
</organism>
<keyword evidence="1" id="KW-0812">Transmembrane</keyword>
<keyword evidence="3" id="KW-1185">Reference proteome</keyword>
<dbReference type="EMBL" id="JARHUD010000001">
    <property type="protein sequence ID" value="MDF2094510.1"/>
    <property type="molecule type" value="Genomic_DNA"/>
</dbReference>
<dbReference type="Proteomes" id="UP001215503">
    <property type="component" value="Unassembled WGS sequence"/>
</dbReference>
<evidence type="ECO:0000256" key="1">
    <source>
        <dbReference type="SAM" id="Phobius"/>
    </source>
</evidence>
<gene>
    <name evidence="2" type="ORF">P2G67_00805</name>
</gene>
<dbReference type="RefSeq" id="WP_275819081.1">
    <property type="nucleotide sequence ID" value="NZ_JARHUD010000001.1"/>
</dbReference>
<protein>
    <submittedName>
        <fullName evidence="2">Uncharacterized protein</fullName>
    </submittedName>
</protein>
<sequence>MSARRSALDGPAGRVGAAVVLLLVIASLTAIHWEDLFGPDPAEVAADDPVGRCIAERSADIEAMIEENPSMAGRRETLLARVPPMCEDMLGSGGGNAPPLPGQ</sequence>